<evidence type="ECO:0000259" key="2">
    <source>
        <dbReference type="Pfam" id="PF02517"/>
    </source>
</evidence>
<protein>
    <submittedName>
        <fullName evidence="3">Lysostaphin resistance A-like protein</fullName>
    </submittedName>
</protein>
<organism evidence="3 4">
    <name type="scientific">Auritidibacter ignavus</name>
    <dbReference type="NCBI Taxonomy" id="678932"/>
    <lineage>
        <taxon>Bacteria</taxon>
        <taxon>Bacillati</taxon>
        <taxon>Actinomycetota</taxon>
        <taxon>Actinomycetes</taxon>
        <taxon>Micrococcales</taxon>
        <taxon>Micrococcaceae</taxon>
        <taxon>Auritidibacter</taxon>
    </lineage>
</organism>
<proteinExistence type="predicted"/>
<name>A0AAJ6DEN2_9MICC</name>
<reference evidence="3 4" key="1">
    <citation type="submission" date="2023-03" db="EMBL/GenBank/DDBJ databases">
        <title>Complete genome sequences of several Auritidibacter ignavus strains isolated from ear infections.</title>
        <authorList>
            <person name="Baehr T."/>
            <person name="Baumhoegger A.M."/>
        </authorList>
    </citation>
    <scope>NUCLEOTIDE SEQUENCE [LARGE SCALE GENOMIC DNA]</scope>
    <source>
        <strain evidence="3 4">BABAE-6</strain>
    </source>
</reference>
<dbReference type="AlphaFoldDB" id="A0AAJ6DEN2"/>
<dbReference type="InterPro" id="IPR003675">
    <property type="entry name" value="Rce1/LyrA-like_dom"/>
</dbReference>
<feature type="transmembrane region" description="Helical" evidence="1">
    <location>
        <begin position="56"/>
        <end position="86"/>
    </location>
</feature>
<keyword evidence="1" id="KW-0812">Transmembrane</keyword>
<keyword evidence="1" id="KW-0472">Membrane</keyword>
<feature type="transmembrane region" description="Helical" evidence="1">
    <location>
        <begin position="218"/>
        <end position="238"/>
    </location>
</feature>
<evidence type="ECO:0000256" key="1">
    <source>
        <dbReference type="SAM" id="Phobius"/>
    </source>
</evidence>
<gene>
    <name evidence="3" type="ORF">QDX21_10870</name>
</gene>
<accession>A0AAJ6DEN2</accession>
<dbReference type="GO" id="GO:0004175">
    <property type="term" value="F:endopeptidase activity"/>
    <property type="evidence" value="ECO:0007669"/>
    <property type="project" value="UniProtKB-ARBA"/>
</dbReference>
<dbReference type="Proteomes" id="UP001224674">
    <property type="component" value="Chromosome"/>
</dbReference>
<feature type="transmembrane region" description="Helical" evidence="1">
    <location>
        <begin position="244"/>
        <end position="264"/>
    </location>
</feature>
<keyword evidence="4" id="KW-1185">Reference proteome</keyword>
<dbReference type="EMBL" id="CP122566">
    <property type="protein sequence ID" value="WGH92788.1"/>
    <property type="molecule type" value="Genomic_DNA"/>
</dbReference>
<sequence length="316" mass="34849">MTDQQQLPPGWTQPAGAPYPIPSGWPGSAPSSRMGEPRDPVIPDCRPGPFVWRDLLAVLGYVLLFLLGLGALMLFIPGFVSFSAWLVGTDPVSVEDLARGVFPVEIGFAVNLINYLIMTVLVLIAAGPTLLSSLRSFRRLWPLKLLMIPAIWFGTIIINLVVTVLIGEVPSSENQLVLEEMTTVAPFWLMFVTVVICGPLVEEYIFRHLLIGKLSRWVTVWVSVPISVITFSLLHFIGAGQFNIIETIPYAVMGLAFSLVYTLMKFSLAFSYVQHAFNNAVAVCLLYLTPAELLEQGREQLGAAWWFTIAPWAGLA</sequence>
<feature type="domain" description="CAAX prenyl protease 2/Lysostaphin resistance protein A-like" evidence="2">
    <location>
        <begin position="187"/>
        <end position="281"/>
    </location>
</feature>
<dbReference type="Pfam" id="PF02517">
    <property type="entry name" value="Rce1-like"/>
    <property type="match status" value="1"/>
</dbReference>
<evidence type="ECO:0000313" key="3">
    <source>
        <dbReference type="EMBL" id="WGH92788.1"/>
    </source>
</evidence>
<dbReference type="PANTHER" id="PTHR36435">
    <property type="entry name" value="SLR1288 PROTEIN"/>
    <property type="match status" value="1"/>
</dbReference>
<dbReference type="PANTHER" id="PTHR36435:SF1">
    <property type="entry name" value="CAAX AMINO TERMINAL PROTEASE FAMILY PROTEIN"/>
    <property type="match status" value="1"/>
</dbReference>
<dbReference type="InterPro" id="IPR052710">
    <property type="entry name" value="CAAX_protease"/>
</dbReference>
<dbReference type="GO" id="GO:0080120">
    <property type="term" value="P:CAAX-box protein maturation"/>
    <property type="evidence" value="ECO:0007669"/>
    <property type="project" value="UniProtKB-ARBA"/>
</dbReference>
<evidence type="ECO:0000313" key="4">
    <source>
        <dbReference type="Proteomes" id="UP001224674"/>
    </source>
</evidence>
<feature type="transmembrane region" description="Helical" evidence="1">
    <location>
        <begin position="187"/>
        <end position="206"/>
    </location>
</feature>
<feature type="transmembrane region" description="Helical" evidence="1">
    <location>
        <begin position="106"/>
        <end position="131"/>
    </location>
</feature>
<dbReference type="RefSeq" id="WP_279674715.1">
    <property type="nucleotide sequence ID" value="NZ_CP122566.1"/>
</dbReference>
<keyword evidence="1" id="KW-1133">Transmembrane helix</keyword>
<feature type="transmembrane region" description="Helical" evidence="1">
    <location>
        <begin position="143"/>
        <end position="167"/>
    </location>
</feature>